<sequence>MSASSMNTNLASPSPRMTAAFSCCRRALPRPAAARSGGAVPAAGPPDRPCRGAAAPGWLRARGSAAAGSGGAGRMLAPHGRLRREAAGSCLGAGRGGKRPEAGEQRCRAGRLAVGQEGDEGKLM</sequence>
<feature type="compositionally biased region" description="Low complexity" evidence="1">
    <location>
        <begin position="31"/>
        <end position="42"/>
    </location>
</feature>
<protein>
    <submittedName>
        <fullName evidence="2">Uncharacterized protein</fullName>
    </submittedName>
</protein>
<organism evidence="2">
    <name type="scientific">Panicum hallii</name>
    <dbReference type="NCBI Taxonomy" id="206008"/>
    <lineage>
        <taxon>Eukaryota</taxon>
        <taxon>Viridiplantae</taxon>
        <taxon>Streptophyta</taxon>
        <taxon>Embryophyta</taxon>
        <taxon>Tracheophyta</taxon>
        <taxon>Spermatophyta</taxon>
        <taxon>Magnoliopsida</taxon>
        <taxon>Liliopsida</taxon>
        <taxon>Poales</taxon>
        <taxon>Poaceae</taxon>
        <taxon>PACMAD clade</taxon>
        <taxon>Panicoideae</taxon>
        <taxon>Panicodae</taxon>
        <taxon>Paniceae</taxon>
        <taxon>Panicinae</taxon>
        <taxon>Panicum</taxon>
        <taxon>Panicum sect. Panicum</taxon>
    </lineage>
</organism>
<reference evidence="2" key="1">
    <citation type="submission" date="2018-04" db="EMBL/GenBank/DDBJ databases">
        <title>WGS assembly of Panicum hallii.</title>
        <authorList>
            <person name="Lovell J."/>
            <person name="Jenkins J."/>
            <person name="Lowry D."/>
            <person name="Mamidi S."/>
            <person name="Sreedasyam A."/>
            <person name="Weng X."/>
            <person name="Barry K."/>
            <person name="Bonette J."/>
            <person name="Campitelli B."/>
            <person name="Daum C."/>
            <person name="Gordon S."/>
            <person name="Gould B."/>
            <person name="Lipzen A."/>
            <person name="Macqueen A."/>
            <person name="Palacio-Mejia J."/>
            <person name="Plott C."/>
            <person name="Shakirov E."/>
            <person name="Shu S."/>
            <person name="Yoshinaga Y."/>
            <person name="Zane M."/>
            <person name="Rokhsar D."/>
            <person name="Grimwood J."/>
            <person name="Schmutz J."/>
            <person name="Juenger T."/>
        </authorList>
    </citation>
    <scope>NUCLEOTIDE SEQUENCE [LARGE SCALE GENOMIC DNA]</scope>
    <source>
        <strain evidence="2">FIL2</strain>
    </source>
</reference>
<evidence type="ECO:0000313" key="2">
    <source>
        <dbReference type="EMBL" id="PVH66208.1"/>
    </source>
</evidence>
<dbReference type="AlphaFoldDB" id="A0A2T8KVK4"/>
<name>A0A2T8KVK4_9POAL</name>
<dbReference type="Proteomes" id="UP000243499">
    <property type="component" value="Chromosome 1"/>
</dbReference>
<dbReference type="EMBL" id="CM008046">
    <property type="protein sequence ID" value="PVH66208.1"/>
    <property type="molecule type" value="Genomic_DNA"/>
</dbReference>
<feature type="region of interest" description="Disordered" evidence="1">
    <location>
        <begin position="31"/>
        <end position="55"/>
    </location>
</feature>
<accession>A0A2T8KVK4</accession>
<evidence type="ECO:0000256" key="1">
    <source>
        <dbReference type="SAM" id="MobiDB-lite"/>
    </source>
</evidence>
<proteinExistence type="predicted"/>
<feature type="compositionally biased region" description="Basic and acidic residues" evidence="1">
    <location>
        <begin position="98"/>
        <end position="107"/>
    </location>
</feature>
<gene>
    <name evidence="2" type="ORF">PAHAL_1G178500</name>
</gene>
<dbReference type="Gramene" id="PVH66208">
    <property type="protein sequence ID" value="PVH66208"/>
    <property type="gene ID" value="PAHAL_1G178500"/>
</dbReference>
<feature type="region of interest" description="Disordered" evidence="1">
    <location>
        <begin position="89"/>
        <end position="124"/>
    </location>
</feature>